<dbReference type="AlphaFoldDB" id="A0AAE0J557"/>
<protein>
    <submittedName>
        <fullName evidence="2">Uncharacterized protein</fullName>
    </submittedName>
</protein>
<evidence type="ECO:0000313" key="3">
    <source>
        <dbReference type="Proteomes" id="UP001286456"/>
    </source>
</evidence>
<feature type="compositionally biased region" description="Polar residues" evidence="1">
    <location>
        <begin position="84"/>
        <end position="100"/>
    </location>
</feature>
<feature type="compositionally biased region" description="Polar residues" evidence="1">
    <location>
        <begin position="732"/>
        <end position="742"/>
    </location>
</feature>
<feature type="region of interest" description="Disordered" evidence="1">
    <location>
        <begin position="619"/>
        <end position="683"/>
    </location>
</feature>
<feature type="region of interest" description="Disordered" evidence="1">
    <location>
        <begin position="480"/>
        <end position="559"/>
    </location>
</feature>
<feature type="region of interest" description="Disordered" evidence="1">
    <location>
        <begin position="1"/>
        <end position="28"/>
    </location>
</feature>
<evidence type="ECO:0000256" key="1">
    <source>
        <dbReference type="SAM" id="MobiDB-lite"/>
    </source>
</evidence>
<organism evidence="2 3">
    <name type="scientific">Cercophora scortea</name>
    <dbReference type="NCBI Taxonomy" id="314031"/>
    <lineage>
        <taxon>Eukaryota</taxon>
        <taxon>Fungi</taxon>
        <taxon>Dikarya</taxon>
        <taxon>Ascomycota</taxon>
        <taxon>Pezizomycotina</taxon>
        <taxon>Sordariomycetes</taxon>
        <taxon>Sordariomycetidae</taxon>
        <taxon>Sordariales</taxon>
        <taxon>Lasiosphaeriaceae</taxon>
        <taxon>Cercophora</taxon>
    </lineage>
</organism>
<keyword evidence="3" id="KW-1185">Reference proteome</keyword>
<feature type="compositionally biased region" description="Polar residues" evidence="1">
    <location>
        <begin position="370"/>
        <end position="386"/>
    </location>
</feature>
<evidence type="ECO:0000313" key="2">
    <source>
        <dbReference type="EMBL" id="KAK3337117.1"/>
    </source>
</evidence>
<reference evidence="2" key="2">
    <citation type="submission" date="2023-06" db="EMBL/GenBank/DDBJ databases">
        <authorList>
            <consortium name="Lawrence Berkeley National Laboratory"/>
            <person name="Haridas S."/>
            <person name="Hensen N."/>
            <person name="Bonometti L."/>
            <person name="Westerberg I."/>
            <person name="Brannstrom I.O."/>
            <person name="Guillou S."/>
            <person name="Cros-Aarteil S."/>
            <person name="Calhoun S."/>
            <person name="Kuo A."/>
            <person name="Mondo S."/>
            <person name="Pangilinan J."/>
            <person name="Riley R."/>
            <person name="Labutti K."/>
            <person name="Andreopoulos B."/>
            <person name="Lipzen A."/>
            <person name="Chen C."/>
            <person name="Yanf M."/>
            <person name="Daum C."/>
            <person name="Ng V."/>
            <person name="Clum A."/>
            <person name="Steindorff A."/>
            <person name="Ohm R."/>
            <person name="Martin F."/>
            <person name="Silar P."/>
            <person name="Natvig D."/>
            <person name="Lalanne C."/>
            <person name="Gautier V."/>
            <person name="Ament-Velasquez S.L."/>
            <person name="Kruys A."/>
            <person name="Hutchinson M.I."/>
            <person name="Powell A.J."/>
            <person name="Barry K."/>
            <person name="Miller A.N."/>
            <person name="Grigoriev I.V."/>
            <person name="Debuchy R."/>
            <person name="Gladieux P."/>
            <person name="Thoren M.H."/>
            <person name="Johannesson H."/>
        </authorList>
    </citation>
    <scope>NUCLEOTIDE SEQUENCE</scope>
    <source>
        <strain evidence="2">SMH4131-1</strain>
    </source>
</reference>
<dbReference type="Proteomes" id="UP001286456">
    <property type="component" value="Unassembled WGS sequence"/>
</dbReference>
<sequence length="900" mass="96681">MKPPDKYRVVQNYPSSVLPAPPRPLPADTMSAMALRQQQDNRGFQGRIEHQETFFNYHHPPQPGANMNDPHLGSNGHHPRHQPWPSQQYQQDYPNGSPSHISGAVYTKTSVPDEDNWNFREDETEGRDGLIDRILARFGRNKNSRSKKVVRSREPGNAGENNERKKGGRLRRTGRALCRILGIGRPPKKDKGKQKIQIVRSPRSTTPLHDLMITAANREAFDPDYVADGNGDRGFQHRTRGGPIYHSNGAALQPFPPTPPLRYDEQAYYQGSSRNPHPINQFASQPYEPADHQSWNRPMDHPHPTFRPKLTLSTVQESDDWAHDAHPSQNRNYSHHKYNHIHNHNYNPSPNPNTNTFLNPATNPALSALYNPSPSQHDYAPSSTAPTARDHRSRASRRGRKKREAVPGRFASSWSLSQQASASRSGANTNTTNTGPSPHPIADAHAGGAVFPTIPERFSSRLPWMRSRSSWASVGASVRRGGANSYSSGAPSLAPSLTDSRRTSWNPFNLPGPPRQPLFGDMDLLSLPPLLSSLKGGSDTPRSSLPPPPPAPAAAMTTRASAAPTIKSAAGSFATITAAITPITAAAIAAAITTIPAAVAAETEPPAAAAAADGVQTVPNSPAMRSPSPVSAIPSPPAAVSRPPSVAPSSPPARCSTFGARSAPLKPEPEPEPEPVSPPGSPVARVSAYGLGAAVYSGSPATRNSASAIAGSPATGRSSAAFGSSRCPAVSTRASTSAEYSNKVSTCSSRAALSSQNDSGVDGLHVHLRKASGNGYNAGVPVLDSVTAARRTTMATPVDSLGASKEKEREETRMGREMERKSSFVTLNPAGVSRGKEKEHEESRTARTSTWAPPASVGAASKDSKDGLAAARQSEFVPLDQRDTNAVREAWWKNDRRRMR</sequence>
<feature type="region of interest" description="Disordered" evidence="1">
    <location>
        <begin position="793"/>
        <end position="900"/>
    </location>
</feature>
<gene>
    <name evidence="2" type="ORF">B0T19DRAFT_61060</name>
</gene>
<comment type="caution">
    <text evidence="2">The sequence shown here is derived from an EMBL/GenBank/DDBJ whole genome shotgun (WGS) entry which is preliminary data.</text>
</comment>
<feature type="compositionally biased region" description="Basic residues" evidence="1">
    <location>
        <begin position="391"/>
        <end position="403"/>
    </location>
</feature>
<accession>A0AAE0J557</accession>
<reference evidence="2" key="1">
    <citation type="journal article" date="2023" name="Mol. Phylogenet. Evol.">
        <title>Genome-scale phylogeny and comparative genomics of the fungal order Sordariales.</title>
        <authorList>
            <person name="Hensen N."/>
            <person name="Bonometti L."/>
            <person name="Westerberg I."/>
            <person name="Brannstrom I.O."/>
            <person name="Guillou S."/>
            <person name="Cros-Aarteil S."/>
            <person name="Calhoun S."/>
            <person name="Haridas S."/>
            <person name="Kuo A."/>
            <person name="Mondo S."/>
            <person name="Pangilinan J."/>
            <person name="Riley R."/>
            <person name="LaButti K."/>
            <person name="Andreopoulos B."/>
            <person name="Lipzen A."/>
            <person name="Chen C."/>
            <person name="Yan M."/>
            <person name="Daum C."/>
            <person name="Ng V."/>
            <person name="Clum A."/>
            <person name="Steindorff A."/>
            <person name="Ohm R.A."/>
            <person name="Martin F."/>
            <person name="Silar P."/>
            <person name="Natvig D.O."/>
            <person name="Lalanne C."/>
            <person name="Gautier V."/>
            <person name="Ament-Velasquez S.L."/>
            <person name="Kruys A."/>
            <person name="Hutchinson M.I."/>
            <person name="Powell A.J."/>
            <person name="Barry K."/>
            <person name="Miller A.N."/>
            <person name="Grigoriev I.V."/>
            <person name="Debuchy R."/>
            <person name="Gladieux P."/>
            <person name="Hiltunen Thoren M."/>
            <person name="Johannesson H."/>
        </authorList>
    </citation>
    <scope>NUCLEOTIDE SEQUENCE</scope>
    <source>
        <strain evidence="2">SMH4131-1</strain>
    </source>
</reference>
<feature type="compositionally biased region" description="Basic and acidic residues" evidence="1">
    <location>
        <begin position="834"/>
        <end position="845"/>
    </location>
</feature>
<dbReference type="EMBL" id="JAUEPO010000001">
    <property type="protein sequence ID" value="KAK3337117.1"/>
    <property type="molecule type" value="Genomic_DNA"/>
</dbReference>
<feature type="region of interest" description="Disordered" evidence="1">
    <location>
        <begin position="143"/>
        <end position="172"/>
    </location>
</feature>
<feature type="compositionally biased region" description="Polar residues" evidence="1">
    <location>
        <begin position="484"/>
        <end position="507"/>
    </location>
</feature>
<feature type="region of interest" description="Disordered" evidence="1">
    <location>
        <begin position="341"/>
        <end position="447"/>
    </location>
</feature>
<feature type="compositionally biased region" description="Basic and acidic residues" evidence="1">
    <location>
        <begin position="804"/>
        <end position="822"/>
    </location>
</feature>
<proteinExistence type="predicted"/>
<feature type="compositionally biased region" description="Low complexity" evidence="1">
    <location>
        <begin position="411"/>
        <end position="427"/>
    </location>
</feature>
<feature type="compositionally biased region" description="Low complexity" evidence="1">
    <location>
        <begin position="625"/>
        <end position="644"/>
    </location>
</feature>
<name>A0AAE0J557_9PEZI</name>
<feature type="region of interest" description="Disordered" evidence="1">
    <location>
        <begin position="700"/>
        <end position="742"/>
    </location>
</feature>
<feature type="compositionally biased region" description="Basic and acidic residues" evidence="1">
    <location>
        <begin position="880"/>
        <end position="894"/>
    </location>
</feature>
<feature type="compositionally biased region" description="Low complexity" evidence="1">
    <location>
        <begin position="344"/>
        <end position="364"/>
    </location>
</feature>
<feature type="compositionally biased region" description="Low complexity" evidence="1">
    <location>
        <begin position="524"/>
        <end position="534"/>
    </location>
</feature>
<feature type="region of interest" description="Disordered" evidence="1">
    <location>
        <begin position="57"/>
        <end position="122"/>
    </location>
</feature>